<feature type="transmembrane region" description="Helical" evidence="1">
    <location>
        <begin position="21"/>
        <end position="39"/>
    </location>
</feature>
<sequence>MKVKNQVKIRADWWSKTLAGVVLGLVIAIEVGALVAQGFTNIDRALAPQLGMWAIAWSWCPLFFLAYFIPRGWQALTIYAVTAVLAYSCILWLRG</sequence>
<comment type="caution">
    <text evidence="2">The sequence shown here is derived from an EMBL/GenBank/DDBJ whole genome shotgun (WGS) entry which is preliminary data.</text>
</comment>
<evidence type="ECO:0000313" key="3">
    <source>
        <dbReference type="Proteomes" id="UP001243844"/>
    </source>
</evidence>
<feature type="transmembrane region" description="Helical" evidence="1">
    <location>
        <begin position="76"/>
        <end position="93"/>
    </location>
</feature>
<dbReference type="RefSeq" id="WP_308974739.1">
    <property type="nucleotide sequence ID" value="NZ_JAVIDL010000001.1"/>
</dbReference>
<keyword evidence="1" id="KW-0472">Membrane</keyword>
<reference evidence="2" key="1">
    <citation type="submission" date="2023-08" db="EMBL/GenBank/DDBJ databases">
        <title>Emergence of clinically-relevant ST2 carbapenem-resistant Acinetobacter baumannii strains in hospital sewages in Zhejiang, East of China.</title>
        <authorList>
            <person name="Kaichao C."/>
            <person name="Zhang R."/>
        </authorList>
    </citation>
    <scope>NUCLEOTIDE SEQUENCE</scope>
    <source>
        <strain evidence="2">M-RB-37</strain>
    </source>
</reference>
<organism evidence="2 3">
    <name type="scientific">Acinetobacter rudis</name>
    <dbReference type="NCBI Taxonomy" id="632955"/>
    <lineage>
        <taxon>Bacteria</taxon>
        <taxon>Pseudomonadati</taxon>
        <taxon>Pseudomonadota</taxon>
        <taxon>Gammaproteobacteria</taxon>
        <taxon>Moraxellales</taxon>
        <taxon>Moraxellaceae</taxon>
        <taxon>Acinetobacter</taxon>
    </lineage>
</organism>
<dbReference type="AlphaFoldDB" id="A0AAW8J3X1"/>
<accession>A0AAW8J3X1</accession>
<feature type="transmembrane region" description="Helical" evidence="1">
    <location>
        <begin position="51"/>
        <end position="69"/>
    </location>
</feature>
<name>A0AAW8J3X1_9GAMM</name>
<evidence type="ECO:0000256" key="1">
    <source>
        <dbReference type="SAM" id="Phobius"/>
    </source>
</evidence>
<protein>
    <submittedName>
        <fullName evidence="2">Uncharacterized protein</fullName>
    </submittedName>
</protein>
<gene>
    <name evidence="2" type="ORF">RFH47_00905</name>
</gene>
<dbReference type="Proteomes" id="UP001243844">
    <property type="component" value="Unassembled WGS sequence"/>
</dbReference>
<evidence type="ECO:0000313" key="2">
    <source>
        <dbReference type="EMBL" id="MDQ8934309.1"/>
    </source>
</evidence>
<keyword evidence="1" id="KW-0812">Transmembrane</keyword>
<proteinExistence type="predicted"/>
<dbReference type="EMBL" id="JAVIDL010000001">
    <property type="protein sequence ID" value="MDQ8934309.1"/>
    <property type="molecule type" value="Genomic_DNA"/>
</dbReference>
<keyword evidence="1" id="KW-1133">Transmembrane helix</keyword>